<dbReference type="Pfam" id="PF13083">
    <property type="entry name" value="KH_KhpA-B"/>
    <property type="match status" value="1"/>
</dbReference>
<evidence type="ECO:0000313" key="4">
    <source>
        <dbReference type="EMBL" id="BBO74911.1"/>
    </source>
</evidence>
<gene>
    <name evidence="3" type="primary">khpA</name>
    <name evidence="4" type="ORF">DSCW_23280</name>
</gene>
<sequence>MKILLAEIAKHMVDYSDQVSVRETDGAHTIVLELAVAKQDIGKILGIRGRNIQAIRTLMAAVSGKINKRIVVELIE</sequence>
<comment type="subunit">
    <text evidence="3">Forms a complex with KhpB.</text>
</comment>
<evidence type="ECO:0000256" key="2">
    <source>
        <dbReference type="ARBA" id="ARBA00022884"/>
    </source>
</evidence>
<dbReference type="CDD" id="cd22533">
    <property type="entry name" value="KH-II_YlqC-like"/>
    <property type="match status" value="1"/>
</dbReference>
<dbReference type="KEGG" id="dwd:DSCW_23280"/>
<proteinExistence type="inferred from homology"/>
<evidence type="ECO:0000256" key="1">
    <source>
        <dbReference type="ARBA" id="ARBA00022490"/>
    </source>
</evidence>
<dbReference type="HAMAP" id="MF_00088">
    <property type="entry name" value="KhpA"/>
    <property type="match status" value="1"/>
</dbReference>
<dbReference type="GO" id="GO:0003723">
    <property type="term" value="F:RNA binding"/>
    <property type="evidence" value="ECO:0007669"/>
    <property type="project" value="UniProtKB-UniRule"/>
</dbReference>
<dbReference type="InterPro" id="IPR020627">
    <property type="entry name" value="KhpA"/>
</dbReference>
<keyword evidence="3" id="KW-0961">Cell wall biogenesis/degradation</keyword>
<comment type="subcellular location">
    <subcellularLocation>
        <location evidence="3">Cytoplasm</location>
    </subcellularLocation>
</comment>
<keyword evidence="2 3" id="KW-0694">RNA-binding</keyword>
<keyword evidence="5" id="KW-1185">Reference proteome</keyword>
<evidence type="ECO:0000313" key="5">
    <source>
        <dbReference type="Proteomes" id="UP000427769"/>
    </source>
</evidence>
<protein>
    <recommendedName>
        <fullName evidence="3">RNA-binding protein KhpA</fullName>
    </recommendedName>
    <alternativeName>
        <fullName evidence="3">KH-domain protein A</fullName>
    </alternativeName>
</protein>
<dbReference type="PANTHER" id="PTHR34654:SF1">
    <property type="entry name" value="RNA-BINDING PROTEIN KHPA"/>
    <property type="match status" value="1"/>
</dbReference>
<dbReference type="AlphaFoldDB" id="A0A5K7Z5K0"/>
<dbReference type="Proteomes" id="UP000427769">
    <property type="component" value="Chromosome"/>
</dbReference>
<keyword evidence="3" id="KW-0133">Cell shape</keyword>
<organism evidence="4 5">
    <name type="scientific">Desulfosarcina widdelii</name>
    <dbReference type="NCBI Taxonomy" id="947919"/>
    <lineage>
        <taxon>Bacteria</taxon>
        <taxon>Pseudomonadati</taxon>
        <taxon>Thermodesulfobacteriota</taxon>
        <taxon>Desulfobacteria</taxon>
        <taxon>Desulfobacterales</taxon>
        <taxon>Desulfosarcinaceae</taxon>
        <taxon>Desulfosarcina</taxon>
    </lineage>
</organism>
<evidence type="ECO:0000256" key="3">
    <source>
        <dbReference type="HAMAP-Rule" id="MF_00088"/>
    </source>
</evidence>
<dbReference type="GO" id="GO:0008360">
    <property type="term" value="P:regulation of cell shape"/>
    <property type="evidence" value="ECO:0007669"/>
    <property type="project" value="UniProtKB-KW"/>
</dbReference>
<dbReference type="OrthoDB" id="9812389at2"/>
<comment type="function">
    <text evidence="3">A probable RNA chaperone. Forms a complex with KhpB which binds to cellular RNA and controls its expression. Plays a role in peptidoglycan (PG) homeostasis and cell length regulation.</text>
</comment>
<name>A0A5K7Z5K0_9BACT</name>
<keyword evidence="3" id="KW-0143">Chaperone</keyword>
<dbReference type="InterPro" id="IPR015946">
    <property type="entry name" value="KH_dom-like_a/b"/>
</dbReference>
<accession>A0A5K7Z5K0</accession>
<reference evidence="4 5" key="1">
    <citation type="submission" date="2019-11" db="EMBL/GenBank/DDBJ databases">
        <title>Comparative genomics of hydrocarbon-degrading Desulfosarcina strains.</title>
        <authorList>
            <person name="Watanabe M."/>
            <person name="Kojima H."/>
            <person name="Fukui M."/>
        </authorList>
    </citation>
    <scope>NUCLEOTIDE SEQUENCE [LARGE SCALE GENOMIC DNA]</scope>
    <source>
        <strain evidence="4 5">PP31</strain>
    </source>
</reference>
<dbReference type="Gene3D" id="3.30.300.20">
    <property type="match status" value="1"/>
</dbReference>
<dbReference type="EMBL" id="AP021875">
    <property type="protein sequence ID" value="BBO74911.1"/>
    <property type="molecule type" value="Genomic_DNA"/>
</dbReference>
<comment type="similarity">
    <text evidence="3">Belongs to the KhpA RNA-binding protein family.</text>
</comment>
<keyword evidence="1 3" id="KW-0963">Cytoplasm</keyword>
<dbReference type="GO" id="GO:0009252">
    <property type="term" value="P:peptidoglycan biosynthetic process"/>
    <property type="evidence" value="ECO:0007669"/>
    <property type="project" value="UniProtKB-UniRule"/>
</dbReference>
<dbReference type="GO" id="GO:0071555">
    <property type="term" value="P:cell wall organization"/>
    <property type="evidence" value="ECO:0007669"/>
    <property type="project" value="UniProtKB-KW"/>
</dbReference>
<dbReference type="GO" id="GO:0005737">
    <property type="term" value="C:cytoplasm"/>
    <property type="evidence" value="ECO:0007669"/>
    <property type="project" value="UniProtKB-SubCell"/>
</dbReference>
<dbReference type="PANTHER" id="PTHR34654">
    <property type="entry name" value="UPF0109 PROTEIN SCO5592"/>
    <property type="match status" value="1"/>
</dbReference>
<dbReference type="RefSeq" id="WP_155303884.1">
    <property type="nucleotide sequence ID" value="NZ_AP021875.1"/>
</dbReference>